<gene>
    <name evidence="2" type="ORF">SGA01_06970</name>
</gene>
<comment type="caution">
    <text evidence="2">The sequence shown here is derived from an EMBL/GenBank/DDBJ whole genome shotgun (WGS) entry which is preliminary data.</text>
</comment>
<evidence type="ECO:0000313" key="3">
    <source>
        <dbReference type="Proteomes" id="UP000315226"/>
    </source>
</evidence>
<proteinExistence type="predicted"/>
<evidence type="ECO:0000256" key="1">
    <source>
        <dbReference type="SAM" id="MobiDB-lite"/>
    </source>
</evidence>
<feature type="compositionally biased region" description="Polar residues" evidence="1">
    <location>
        <begin position="50"/>
        <end position="61"/>
    </location>
</feature>
<sequence length="94" mass="10613">MRRGAAVSMHTRPWESRGNRRFRFPRYLSGRRPGSVTHDPCGRVGPIGSPTPTSAPRGTWNTPSLRVLEKLDFEGDHLSMEENGEVVWLTRSLP</sequence>
<dbReference type="Proteomes" id="UP000315226">
    <property type="component" value="Unassembled WGS sequence"/>
</dbReference>
<feature type="region of interest" description="Disordered" evidence="1">
    <location>
        <begin position="25"/>
        <end position="61"/>
    </location>
</feature>
<accession>A0A4Y3RBP6</accession>
<dbReference type="EMBL" id="BJMN01000005">
    <property type="protein sequence ID" value="GEB55092.1"/>
    <property type="molecule type" value="Genomic_DNA"/>
</dbReference>
<keyword evidence="3" id="KW-1185">Reference proteome</keyword>
<protein>
    <submittedName>
        <fullName evidence="2">Uncharacterized protein</fullName>
    </submittedName>
</protein>
<name>A0A4Y3RBP6_9ACTN</name>
<organism evidence="2 3">
    <name type="scientific">Streptomyces gardneri</name>
    <dbReference type="NCBI Taxonomy" id="66892"/>
    <lineage>
        <taxon>Bacteria</taxon>
        <taxon>Bacillati</taxon>
        <taxon>Actinomycetota</taxon>
        <taxon>Actinomycetes</taxon>
        <taxon>Kitasatosporales</taxon>
        <taxon>Streptomycetaceae</taxon>
        <taxon>Streptomyces</taxon>
    </lineage>
</organism>
<dbReference type="AlphaFoldDB" id="A0A4Y3RBP6"/>
<evidence type="ECO:0000313" key="2">
    <source>
        <dbReference type="EMBL" id="GEB55092.1"/>
    </source>
</evidence>
<reference evidence="2 3" key="1">
    <citation type="submission" date="2019-06" db="EMBL/GenBank/DDBJ databases">
        <title>Whole genome shotgun sequence of Streptomyces gardneri NBRC 12865.</title>
        <authorList>
            <person name="Hosoyama A."/>
            <person name="Uohara A."/>
            <person name="Ohji S."/>
            <person name="Ichikawa N."/>
        </authorList>
    </citation>
    <scope>NUCLEOTIDE SEQUENCE [LARGE SCALE GENOMIC DNA]</scope>
    <source>
        <strain evidence="2 3">NBRC 12865</strain>
    </source>
</reference>